<proteinExistence type="inferred from homology"/>
<dbReference type="EnsemblMetazoa" id="Aqu2.1.35204_001">
    <property type="protein sequence ID" value="Aqu2.1.35204_001"/>
    <property type="gene ID" value="Aqu2.1.35204"/>
</dbReference>
<name>A0A1X7V5W1_AMPQE</name>
<evidence type="ECO:0000256" key="1">
    <source>
        <dbReference type="ARBA" id="ARBA00001933"/>
    </source>
</evidence>
<dbReference type="PANTHER" id="PTHR11468">
    <property type="entry name" value="GLYCOGEN PHOSPHORYLASE"/>
    <property type="match status" value="1"/>
</dbReference>
<evidence type="ECO:0000256" key="8">
    <source>
        <dbReference type="ARBA" id="ARBA00023277"/>
    </source>
</evidence>
<reference evidence="12" key="1">
    <citation type="journal article" date="2010" name="Nature">
        <title>The Amphimedon queenslandica genome and the evolution of animal complexity.</title>
        <authorList>
            <person name="Srivastava M."/>
            <person name="Simakov O."/>
            <person name="Chapman J."/>
            <person name="Fahey B."/>
            <person name="Gauthier M.E."/>
            <person name="Mitros T."/>
            <person name="Richards G.S."/>
            <person name="Conaco C."/>
            <person name="Dacre M."/>
            <person name="Hellsten U."/>
            <person name="Larroux C."/>
            <person name="Putnam N.H."/>
            <person name="Stanke M."/>
            <person name="Adamska M."/>
            <person name="Darling A."/>
            <person name="Degnan S.M."/>
            <person name="Oakley T.H."/>
            <person name="Plachetzki D.C."/>
            <person name="Zhai Y."/>
            <person name="Adamski M."/>
            <person name="Calcino A."/>
            <person name="Cummins S.F."/>
            <person name="Goodstein D.M."/>
            <person name="Harris C."/>
            <person name="Jackson D.J."/>
            <person name="Leys S.P."/>
            <person name="Shu S."/>
            <person name="Woodcroft B.J."/>
            <person name="Vervoort M."/>
            <person name="Kosik K.S."/>
            <person name="Manning G."/>
            <person name="Degnan B.M."/>
            <person name="Rokhsar D.S."/>
        </authorList>
    </citation>
    <scope>NUCLEOTIDE SEQUENCE [LARGE SCALE GENOMIC DNA]</scope>
</reference>
<evidence type="ECO:0000256" key="4">
    <source>
        <dbReference type="ARBA" id="ARBA00022600"/>
    </source>
</evidence>
<evidence type="ECO:0000256" key="3">
    <source>
        <dbReference type="ARBA" id="ARBA00022553"/>
    </source>
</evidence>
<sequence>MANERSLSFRKKQISIRSIPQLEDVTAVKTSFNRHLHQTVVKDRHVATKRDFYITLAHTVRDQMVTRWMRTQQKYYDVDPKRVYYISMEFLIGRSLMNAMVNLGIDTNCEEALYQLGLELEELQEIEEDAGLGNGGLGRLAACFMDSMATLELPAYGYGMRYEYGIFTQKIIDGCQVEIPDEWLRFGNPWEIPRPEYCIPIHYYGRTEIDGWVGTQVVMAMAYDYPVPGFKNGTVNTMRLWSAKSPNSFDLSYFNHGDYIKAVLDRNLAENISRVLYPNDNMMEGKELRLKQEYFLCSASLQDIVRRYKVFKERSGGKKRDSFKEFPDKVAIQLNDTHPALSIPELMRIFLDNEKLDWEDAWDICVRTFAYTNHTLLPEALERWPVAMLERILPRHLQIIYEINSRHLKAVGLRWPSDVDRLRGLSIVEEEPEKRINMAHLAIIGSHSVNGVAAIHSELLKTSIFKLFYEMTPDKFQNKTNGITPRRWLRHCNPALADVISERIGEDWVVKLDELKKLLKLSEDEKFIAAVYKVKQENKDKFAEHLEEKYGVKINPKSMFDCQVKRIHEYKRQLLNCLHIITLYNRMKSNPGKSYVPRTVLIGGKAAPGYHAAKLIIQLINCVAKVVNNDPDINDNLKVIFLENYRVSYAEKVIPASDLSEQISTAGTEASGTGNMKFMANGALTIGTLDGANVEMREEMGPENIFIFGMNVKEVQELKSSGTYNPRQYYEANEELKLAIDQIRNGYYSPNQPSLFHSIVDHLLSHDTYCLMKDYESYIECQEKVSQAFLNRRQWLSMCIKNIAAVGKFSSDRTIMEYCDDIWKSTRVPVPKDT</sequence>
<dbReference type="EnsemblMetazoa" id="XM_011404801.2">
    <property type="protein sequence ID" value="XP_011403103.1"/>
    <property type="gene ID" value="LOC100639983"/>
</dbReference>
<comment type="catalytic activity">
    <reaction evidence="10">
        <text>[(1-&gt;4)-alpha-D-glucosyl](n) + phosphate = [(1-&gt;4)-alpha-D-glucosyl](n-1) + alpha-D-glucose 1-phosphate</text>
        <dbReference type="Rhea" id="RHEA:41732"/>
        <dbReference type="Rhea" id="RHEA-COMP:9584"/>
        <dbReference type="Rhea" id="RHEA-COMP:9586"/>
        <dbReference type="ChEBI" id="CHEBI:15444"/>
        <dbReference type="ChEBI" id="CHEBI:43474"/>
        <dbReference type="ChEBI" id="CHEBI:58601"/>
        <dbReference type="EC" id="2.4.1.1"/>
    </reaction>
</comment>
<protein>
    <recommendedName>
        <fullName evidence="10">Alpha-1,4 glucan phosphorylase</fullName>
        <ecNumber evidence="10">2.4.1.1</ecNumber>
    </recommendedName>
</protein>
<dbReference type="Pfam" id="PF00343">
    <property type="entry name" value="Phosphorylase"/>
    <property type="match status" value="1"/>
</dbReference>
<organism evidence="11">
    <name type="scientific">Amphimedon queenslandica</name>
    <name type="common">Sponge</name>
    <dbReference type="NCBI Taxonomy" id="400682"/>
    <lineage>
        <taxon>Eukaryota</taxon>
        <taxon>Metazoa</taxon>
        <taxon>Porifera</taxon>
        <taxon>Demospongiae</taxon>
        <taxon>Heteroscleromorpha</taxon>
        <taxon>Haplosclerida</taxon>
        <taxon>Niphatidae</taxon>
        <taxon>Amphimedon</taxon>
    </lineage>
</organism>
<dbReference type="EC" id="2.4.1.1" evidence="10"/>
<dbReference type="GO" id="GO:0005980">
    <property type="term" value="P:glycogen catabolic process"/>
    <property type="evidence" value="ECO:0007669"/>
    <property type="project" value="TreeGrafter"/>
</dbReference>
<dbReference type="Gene3D" id="3.40.50.2000">
    <property type="entry name" value="Glycogen Phosphorylase B"/>
    <property type="match status" value="2"/>
</dbReference>
<evidence type="ECO:0000256" key="2">
    <source>
        <dbReference type="ARBA" id="ARBA00006047"/>
    </source>
</evidence>
<dbReference type="PIRSF" id="PIRSF000460">
    <property type="entry name" value="Pprylas_GlgP"/>
    <property type="match status" value="1"/>
</dbReference>
<dbReference type="CDD" id="cd04300">
    <property type="entry name" value="GT35_Glycogen_Phosphorylase"/>
    <property type="match status" value="1"/>
</dbReference>
<dbReference type="OrthoDB" id="9215500at2759"/>
<keyword evidence="7 9" id="KW-0663">Pyridoxal phosphate</keyword>
<evidence type="ECO:0000256" key="7">
    <source>
        <dbReference type="ARBA" id="ARBA00022898"/>
    </source>
</evidence>
<evidence type="ECO:0000256" key="9">
    <source>
        <dbReference type="PIRSR" id="PIRSR000460-1"/>
    </source>
</evidence>
<dbReference type="GO" id="GO:0005737">
    <property type="term" value="C:cytoplasm"/>
    <property type="evidence" value="ECO:0007669"/>
    <property type="project" value="TreeGrafter"/>
</dbReference>
<dbReference type="eggNOG" id="KOG2099">
    <property type="taxonomic scope" value="Eukaryota"/>
</dbReference>
<dbReference type="FunCoup" id="A0A1X7V5W1">
    <property type="interactions" value="668"/>
</dbReference>
<dbReference type="FunFam" id="3.40.50.2000:FF:000153">
    <property type="entry name" value="Alpha-1,4 glucan phosphorylase"/>
    <property type="match status" value="1"/>
</dbReference>
<evidence type="ECO:0000313" key="12">
    <source>
        <dbReference type="Proteomes" id="UP000007879"/>
    </source>
</evidence>
<evidence type="ECO:0000256" key="5">
    <source>
        <dbReference type="ARBA" id="ARBA00022676"/>
    </source>
</evidence>
<dbReference type="NCBIfam" id="TIGR02093">
    <property type="entry name" value="P_ylase"/>
    <property type="match status" value="1"/>
</dbReference>
<comment type="cofactor">
    <cofactor evidence="1 10">
        <name>pyridoxal 5'-phosphate</name>
        <dbReference type="ChEBI" id="CHEBI:597326"/>
    </cofactor>
</comment>
<dbReference type="AlphaFoldDB" id="A0A1X7V5W1"/>
<dbReference type="SUPFAM" id="SSF53756">
    <property type="entry name" value="UDP-Glycosyltransferase/glycogen phosphorylase"/>
    <property type="match status" value="1"/>
</dbReference>
<dbReference type="InterPro" id="IPR000811">
    <property type="entry name" value="Glyco_trans_35"/>
</dbReference>
<evidence type="ECO:0000256" key="6">
    <source>
        <dbReference type="ARBA" id="ARBA00022679"/>
    </source>
</evidence>
<dbReference type="GO" id="GO:0030170">
    <property type="term" value="F:pyridoxal phosphate binding"/>
    <property type="evidence" value="ECO:0007669"/>
    <property type="project" value="InterPro"/>
</dbReference>
<dbReference type="InParanoid" id="A0A1X7V5W1"/>
<keyword evidence="5 10" id="KW-0328">Glycosyltransferase</keyword>
<keyword evidence="3" id="KW-0597">Phosphoprotein</keyword>
<evidence type="ECO:0000256" key="10">
    <source>
        <dbReference type="RuleBase" id="RU000587"/>
    </source>
</evidence>
<dbReference type="PANTHER" id="PTHR11468:SF13">
    <property type="entry name" value="GLYCOGEN PHOSPHORYLASE"/>
    <property type="match status" value="1"/>
</dbReference>
<keyword evidence="4" id="KW-0321">Glycogen metabolism</keyword>
<keyword evidence="12" id="KW-1185">Reference proteome</keyword>
<reference evidence="11" key="2">
    <citation type="submission" date="2017-05" db="UniProtKB">
        <authorList>
            <consortium name="EnsemblMetazoa"/>
        </authorList>
    </citation>
    <scope>IDENTIFICATION</scope>
</reference>
<comment type="similarity">
    <text evidence="2 10">Belongs to the glycogen phosphorylase family.</text>
</comment>
<accession>A0A1X7V5W1</accession>
<keyword evidence="6 10" id="KW-0808">Transferase</keyword>
<keyword evidence="8 10" id="KW-0119">Carbohydrate metabolism</keyword>
<dbReference type="STRING" id="400682.A0A1X7V5W1"/>
<dbReference type="Proteomes" id="UP000007879">
    <property type="component" value="Unassembled WGS sequence"/>
</dbReference>
<feature type="modified residue" description="N6-(pyridoxal phosphate)lysine" evidence="9">
    <location>
        <position position="677"/>
    </location>
</feature>
<dbReference type="GO" id="GO:0008184">
    <property type="term" value="F:glycogen phosphorylase activity"/>
    <property type="evidence" value="ECO:0007669"/>
    <property type="project" value="InterPro"/>
</dbReference>
<evidence type="ECO:0000313" key="11">
    <source>
        <dbReference type="EnsemblMetazoa" id="Aqu2.1.35204_001"/>
    </source>
</evidence>
<dbReference type="KEGG" id="aqu:100639983"/>
<dbReference type="FunFam" id="3.40.50.2000:FF:000005">
    <property type="entry name" value="Alpha-1,4 glucan phosphorylase"/>
    <property type="match status" value="1"/>
</dbReference>
<gene>
    <name evidence="11" type="primary">100639983</name>
</gene>
<comment type="function">
    <text evidence="10">Allosteric enzyme that catalyzes the rate-limiting step in glycogen catabolism, the phosphorolytic cleavage of glycogen to produce glucose-1-phosphate, and plays a central role in maintaining cellular and organismal glucose homeostasis.</text>
</comment>
<dbReference type="InterPro" id="IPR011833">
    <property type="entry name" value="Glycg_phsphrylas"/>
</dbReference>